<evidence type="ECO:0000259" key="15">
    <source>
        <dbReference type="PROSITE" id="PS51918"/>
    </source>
</evidence>
<feature type="binding site" evidence="14">
    <location>
        <position position="290"/>
    </location>
    <ligand>
        <name>S-adenosyl-L-methionine</name>
        <dbReference type="ChEBI" id="CHEBI:59789"/>
    </ligand>
</feature>
<evidence type="ECO:0000256" key="4">
    <source>
        <dbReference type="ARBA" id="ARBA00022490"/>
    </source>
</evidence>
<dbReference type="GO" id="GO:0030488">
    <property type="term" value="P:tRNA methylation"/>
    <property type="evidence" value="ECO:0007669"/>
    <property type="project" value="UniProtKB-UniRule"/>
</dbReference>
<dbReference type="GO" id="GO:0046872">
    <property type="term" value="F:metal ion binding"/>
    <property type="evidence" value="ECO:0007669"/>
    <property type="project" value="UniProtKB-KW"/>
</dbReference>
<dbReference type="NCBIfam" id="TIGR00048">
    <property type="entry name" value="rRNA_mod_RlmN"/>
    <property type="match status" value="1"/>
</dbReference>
<dbReference type="PIRSF" id="PIRSF006004">
    <property type="entry name" value="CHP00048"/>
    <property type="match status" value="1"/>
</dbReference>
<dbReference type="InterPro" id="IPR058240">
    <property type="entry name" value="rSAM_sf"/>
</dbReference>
<dbReference type="Proteomes" id="UP000231292">
    <property type="component" value="Unassembled WGS sequence"/>
</dbReference>
<evidence type="ECO:0000256" key="12">
    <source>
        <dbReference type="ARBA" id="ARBA00023014"/>
    </source>
</evidence>
<dbReference type="InterPro" id="IPR040072">
    <property type="entry name" value="Methyltransferase_A"/>
</dbReference>
<dbReference type="HAMAP" id="MF_01849">
    <property type="entry name" value="RNA_methyltr_RlmN"/>
    <property type="match status" value="1"/>
</dbReference>
<feature type="active site" description="Proton acceptor" evidence="14">
    <location>
        <position position="90"/>
    </location>
</feature>
<keyword evidence="4 14" id="KW-0963">Cytoplasm</keyword>
<dbReference type="InterPro" id="IPR006638">
    <property type="entry name" value="Elp3/MiaA/NifB-like_rSAM"/>
</dbReference>
<evidence type="ECO:0000256" key="11">
    <source>
        <dbReference type="ARBA" id="ARBA00023004"/>
    </source>
</evidence>
<evidence type="ECO:0000256" key="8">
    <source>
        <dbReference type="ARBA" id="ARBA00022691"/>
    </source>
</evidence>
<evidence type="ECO:0000313" key="16">
    <source>
        <dbReference type="EMBL" id="PIP19712.1"/>
    </source>
</evidence>
<keyword evidence="9 14" id="KW-0819">tRNA processing</keyword>
<comment type="subcellular location">
    <subcellularLocation>
        <location evidence="1 14">Cytoplasm</location>
    </subcellularLocation>
</comment>
<comment type="caution">
    <text evidence="16">The sequence shown here is derived from an EMBL/GenBank/DDBJ whole genome shotgun (WGS) entry which is preliminary data.</text>
</comment>
<keyword evidence="11 14" id="KW-0408">Iron</keyword>
<dbReference type="InterPro" id="IPR007197">
    <property type="entry name" value="rSAM"/>
</dbReference>
<evidence type="ECO:0000256" key="14">
    <source>
        <dbReference type="HAMAP-Rule" id="MF_01849"/>
    </source>
</evidence>
<dbReference type="InterPro" id="IPR027492">
    <property type="entry name" value="RNA_MTrfase_RlmN"/>
</dbReference>
<dbReference type="CDD" id="cd01335">
    <property type="entry name" value="Radical_SAM"/>
    <property type="match status" value="1"/>
</dbReference>
<dbReference type="GO" id="GO:0000049">
    <property type="term" value="F:tRNA binding"/>
    <property type="evidence" value="ECO:0007669"/>
    <property type="project" value="UniProtKB-UniRule"/>
</dbReference>
<dbReference type="EMBL" id="PCRK01000026">
    <property type="protein sequence ID" value="PIP19712.1"/>
    <property type="molecule type" value="Genomic_DNA"/>
</dbReference>
<evidence type="ECO:0000256" key="13">
    <source>
        <dbReference type="ARBA" id="ARBA00023157"/>
    </source>
</evidence>
<dbReference type="Pfam" id="PF21016">
    <property type="entry name" value="RlmN_N"/>
    <property type="match status" value="1"/>
</dbReference>
<evidence type="ECO:0000256" key="10">
    <source>
        <dbReference type="ARBA" id="ARBA00022723"/>
    </source>
</evidence>
<name>A0A2G9YKP4_9BACT</name>
<feature type="binding site" evidence="14">
    <location>
        <position position="114"/>
    </location>
    <ligand>
        <name>[4Fe-4S] cluster</name>
        <dbReference type="ChEBI" id="CHEBI:49883"/>
        <note>4Fe-4S-S-AdoMet</note>
    </ligand>
</feature>
<dbReference type="Gene3D" id="3.20.20.70">
    <property type="entry name" value="Aldolase class I"/>
    <property type="match status" value="1"/>
</dbReference>
<evidence type="ECO:0000256" key="9">
    <source>
        <dbReference type="ARBA" id="ARBA00022694"/>
    </source>
</evidence>
<dbReference type="SUPFAM" id="SSF102114">
    <property type="entry name" value="Radical SAM enzymes"/>
    <property type="match status" value="1"/>
</dbReference>
<evidence type="ECO:0000256" key="2">
    <source>
        <dbReference type="ARBA" id="ARBA00007544"/>
    </source>
</evidence>
<comment type="catalytic activity">
    <reaction evidence="14">
        <text>adenosine(37) in tRNA + 2 reduced [2Fe-2S]-[ferredoxin] + 2 S-adenosyl-L-methionine = 2-methyladenosine(37) in tRNA + 5'-deoxyadenosine + L-methionine + 2 oxidized [2Fe-2S]-[ferredoxin] + S-adenosyl-L-homocysteine</text>
        <dbReference type="Rhea" id="RHEA:43332"/>
        <dbReference type="Rhea" id="RHEA-COMP:10000"/>
        <dbReference type="Rhea" id="RHEA-COMP:10001"/>
        <dbReference type="Rhea" id="RHEA-COMP:10162"/>
        <dbReference type="Rhea" id="RHEA-COMP:10485"/>
        <dbReference type="ChEBI" id="CHEBI:17319"/>
        <dbReference type="ChEBI" id="CHEBI:33737"/>
        <dbReference type="ChEBI" id="CHEBI:33738"/>
        <dbReference type="ChEBI" id="CHEBI:57844"/>
        <dbReference type="ChEBI" id="CHEBI:57856"/>
        <dbReference type="ChEBI" id="CHEBI:59789"/>
        <dbReference type="ChEBI" id="CHEBI:74411"/>
        <dbReference type="ChEBI" id="CHEBI:74497"/>
        <dbReference type="EC" id="2.1.1.192"/>
    </reaction>
</comment>
<dbReference type="EC" id="2.1.1.192" evidence="14"/>
<protein>
    <recommendedName>
        <fullName evidence="14">Probable dual-specificity RNA methyltransferase RlmN</fullName>
        <ecNumber evidence="14">2.1.1.192</ecNumber>
    </recommendedName>
    <alternativeName>
        <fullName evidence="14">23S rRNA (adenine(2503)-C(2))-methyltransferase</fullName>
    </alternativeName>
    <alternativeName>
        <fullName evidence="14">23S rRNA m2A2503 methyltransferase</fullName>
    </alternativeName>
    <alternativeName>
        <fullName evidence="14">Ribosomal RNA large subunit methyltransferase N</fullName>
    </alternativeName>
    <alternativeName>
        <fullName evidence="14">tRNA (adenine(37)-C(2))-methyltransferase</fullName>
    </alternativeName>
    <alternativeName>
        <fullName evidence="14">tRNA m2A37 methyltransferase</fullName>
    </alternativeName>
</protein>
<evidence type="ECO:0000256" key="6">
    <source>
        <dbReference type="ARBA" id="ARBA00022603"/>
    </source>
</evidence>
<feature type="binding site" evidence="14">
    <location>
        <begin position="213"/>
        <end position="215"/>
    </location>
    <ligand>
        <name>S-adenosyl-L-methionine</name>
        <dbReference type="ChEBI" id="CHEBI:59789"/>
    </ligand>
</feature>
<comment type="catalytic activity">
    <reaction evidence="14">
        <text>adenosine(2503) in 23S rRNA + 2 reduced [2Fe-2S]-[ferredoxin] + 2 S-adenosyl-L-methionine = 2-methyladenosine(2503) in 23S rRNA + 5'-deoxyadenosine + L-methionine + 2 oxidized [2Fe-2S]-[ferredoxin] + S-adenosyl-L-homocysteine</text>
        <dbReference type="Rhea" id="RHEA:42916"/>
        <dbReference type="Rhea" id="RHEA-COMP:10000"/>
        <dbReference type="Rhea" id="RHEA-COMP:10001"/>
        <dbReference type="Rhea" id="RHEA-COMP:10152"/>
        <dbReference type="Rhea" id="RHEA-COMP:10282"/>
        <dbReference type="ChEBI" id="CHEBI:17319"/>
        <dbReference type="ChEBI" id="CHEBI:33737"/>
        <dbReference type="ChEBI" id="CHEBI:33738"/>
        <dbReference type="ChEBI" id="CHEBI:57844"/>
        <dbReference type="ChEBI" id="CHEBI:57856"/>
        <dbReference type="ChEBI" id="CHEBI:59789"/>
        <dbReference type="ChEBI" id="CHEBI:74411"/>
        <dbReference type="ChEBI" id="CHEBI:74497"/>
        <dbReference type="EC" id="2.1.1.192"/>
    </reaction>
</comment>
<dbReference type="GO" id="GO:0019843">
    <property type="term" value="F:rRNA binding"/>
    <property type="evidence" value="ECO:0007669"/>
    <property type="project" value="UniProtKB-UniRule"/>
</dbReference>
<comment type="miscellaneous">
    <text evidence="14">Reaction proceeds by a ping-pong mechanism involving intermediate methylation of a conserved cysteine residue.</text>
</comment>
<dbReference type="InterPro" id="IPR013785">
    <property type="entry name" value="Aldolase_TIM"/>
</dbReference>
<reference evidence="16 17" key="1">
    <citation type="submission" date="2017-09" db="EMBL/GenBank/DDBJ databases">
        <title>Depth-based differentiation of microbial function through sediment-hosted aquifers and enrichment of novel symbionts in the deep terrestrial subsurface.</title>
        <authorList>
            <person name="Probst A.J."/>
            <person name="Ladd B."/>
            <person name="Jarett J.K."/>
            <person name="Geller-Mcgrath D.E."/>
            <person name="Sieber C.M."/>
            <person name="Emerson J.B."/>
            <person name="Anantharaman K."/>
            <person name="Thomas B.C."/>
            <person name="Malmstrom R."/>
            <person name="Stieglmeier M."/>
            <person name="Klingl A."/>
            <person name="Woyke T."/>
            <person name="Ryan C.M."/>
            <person name="Banfield J.F."/>
        </authorList>
    </citation>
    <scope>NUCLEOTIDE SEQUENCE [LARGE SCALE GENOMIC DNA]</scope>
    <source>
        <strain evidence="16">CG23_combo_of_CG06-09_8_20_14_all_41_10</strain>
    </source>
</reference>
<feature type="binding site" evidence="14">
    <location>
        <begin position="158"/>
        <end position="159"/>
    </location>
    <ligand>
        <name>S-adenosyl-L-methionine</name>
        <dbReference type="ChEBI" id="CHEBI:59789"/>
    </ligand>
</feature>
<dbReference type="GO" id="GO:0002935">
    <property type="term" value="F:tRNA (adenine(37)-C2)-methyltransferase activity"/>
    <property type="evidence" value="ECO:0007669"/>
    <property type="project" value="UniProtKB-UniRule"/>
</dbReference>
<keyword evidence="8 14" id="KW-0949">S-adenosyl-L-methionine</keyword>
<dbReference type="GO" id="GO:0070475">
    <property type="term" value="P:rRNA base methylation"/>
    <property type="evidence" value="ECO:0007669"/>
    <property type="project" value="UniProtKB-UniRule"/>
</dbReference>
<gene>
    <name evidence="14 16" type="primary">rlmN</name>
    <name evidence="16" type="ORF">COX41_01575</name>
</gene>
<feature type="binding site" evidence="14">
    <location>
        <position position="117"/>
    </location>
    <ligand>
        <name>[4Fe-4S] cluster</name>
        <dbReference type="ChEBI" id="CHEBI:49883"/>
        <note>4Fe-4S-S-AdoMet</note>
    </ligand>
</feature>
<keyword evidence="13 14" id="KW-1015">Disulfide bond</keyword>
<keyword evidence="6 14" id="KW-0489">Methyltransferase</keyword>
<organism evidence="16 17">
    <name type="scientific">Candidatus Sherwoodlollariibacterium unditelluris</name>
    <dbReference type="NCBI Taxonomy" id="1974757"/>
    <lineage>
        <taxon>Bacteria</taxon>
        <taxon>Pseudomonadati</taxon>
        <taxon>Candidatus Omnitrophota</taxon>
        <taxon>Candidatus Sherwoodlollariibacterium</taxon>
    </lineage>
</organism>
<dbReference type="PROSITE" id="PS51918">
    <property type="entry name" value="RADICAL_SAM"/>
    <property type="match status" value="1"/>
</dbReference>
<dbReference type="Pfam" id="PF04055">
    <property type="entry name" value="Radical_SAM"/>
    <property type="match status" value="1"/>
</dbReference>
<comment type="function">
    <text evidence="14">Specifically methylates position 2 of adenine 2503 in 23S rRNA and position 2 of adenine 37 in tRNAs.</text>
</comment>
<dbReference type="AlphaFoldDB" id="A0A2G9YKP4"/>
<keyword evidence="7 14" id="KW-0808">Transferase</keyword>
<evidence type="ECO:0000313" key="17">
    <source>
        <dbReference type="Proteomes" id="UP000231292"/>
    </source>
</evidence>
<proteinExistence type="inferred from homology"/>
<comment type="cofactor">
    <cofactor evidence="14">
        <name>[4Fe-4S] cluster</name>
        <dbReference type="ChEBI" id="CHEBI:49883"/>
    </cofactor>
    <text evidence="14">Binds 1 [4Fe-4S] cluster. The cluster is coordinated with 3 cysteines and an exchangeable S-adenosyl-L-methionine.</text>
</comment>
<comment type="caution">
    <text evidence="14">Lacks conserved residue(s) required for the propagation of feature annotation.</text>
</comment>
<dbReference type="SFLD" id="SFLDS00029">
    <property type="entry name" value="Radical_SAM"/>
    <property type="match status" value="1"/>
</dbReference>
<dbReference type="GO" id="GO:0051539">
    <property type="term" value="F:4 iron, 4 sulfur cluster binding"/>
    <property type="evidence" value="ECO:0007669"/>
    <property type="project" value="UniProtKB-UniRule"/>
</dbReference>
<keyword evidence="3 14" id="KW-0004">4Fe-4S</keyword>
<keyword evidence="12 14" id="KW-0411">Iron-sulfur</keyword>
<dbReference type="FunFam" id="3.20.20.70:FF:000014">
    <property type="entry name" value="Probable dual-specificity RNA methyltransferase RlmN"/>
    <property type="match status" value="1"/>
</dbReference>
<dbReference type="Gene3D" id="1.10.150.530">
    <property type="match status" value="1"/>
</dbReference>
<dbReference type="PANTHER" id="PTHR30544:SF5">
    <property type="entry name" value="RADICAL SAM CORE DOMAIN-CONTAINING PROTEIN"/>
    <property type="match status" value="1"/>
</dbReference>
<feature type="domain" description="Radical SAM core" evidence="15">
    <location>
        <begin position="96"/>
        <end position="328"/>
    </location>
</feature>
<dbReference type="InterPro" id="IPR048641">
    <property type="entry name" value="RlmN_N"/>
</dbReference>
<dbReference type="GO" id="GO:0070040">
    <property type="term" value="F:rRNA (adenine(2503)-C2-)-methyltransferase activity"/>
    <property type="evidence" value="ECO:0007669"/>
    <property type="project" value="UniProtKB-UniRule"/>
</dbReference>
<evidence type="ECO:0000256" key="3">
    <source>
        <dbReference type="ARBA" id="ARBA00022485"/>
    </source>
</evidence>
<evidence type="ECO:0000256" key="1">
    <source>
        <dbReference type="ARBA" id="ARBA00004496"/>
    </source>
</evidence>
<feature type="binding site" evidence="14">
    <location>
        <position position="110"/>
    </location>
    <ligand>
        <name>[4Fe-4S] cluster</name>
        <dbReference type="ChEBI" id="CHEBI:49883"/>
        <note>4Fe-4S-S-AdoMet</note>
    </ligand>
</feature>
<accession>A0A2G9YKP4</accession>
<dbReference type="SFLD" id="SFLDG01062">
    <property type="entry name" value="methyltransferase_(Class_A)"/>
    <property type="match status" value="1"/>
</dbReference>
<dbReference type="GO" id="GO:0005737">
    <property type="term" value="C:cytoplasm"/>
    <property type="evidence" value="ECO:0007669"/>
    <property type="project" value="UniProtKB-SubCell"/>
</dbReference>
<feature type="active site" description="S-methylcysteine intermediate" evidence="14">
    <location>
        <position position="333"/>
    </location>
</feature>
<dbReference type="SFLD" id="SFLDF00275">
    <property type="entry name" value="adenosine_C2_methyltransferase"/>
    <property type="match status" value="1"/>
</dbReference>
<evidence type="ECO:0000256" key="5">
    <source>
        <dbReference type="ARBA" id="ARBA00022552"/>
    </source>
</evidence>
<keyword evidence="10 14" id="KW-0479">Metal-binding</keyword>
<comment type="similarity">
    <text evidence="2 14">Belongs to the radical SAM superfamily. RlmN family.</text>
</comment>
<dbReference type="InterPro" id="IPR004383">
    <property type="entry name" value="rRNA_lsu_MTrfase_RlmN/Cfr"/>
</dbReference>
<dbReference type="PANTHER" id="PTHR30544">
    <property type="entry name" value="23S RRNA METHYLTRANSFERASE"/>
    <property type="match status" value="1"/>
</dbReference>
<evidence type="ECO:0000256" key="7">
    <source>
        <dbReference type="ARBA" id="ARBA00022679"/>
    </source>
</evidence>
<sequence length="343" mass="38866">MQDIKEFNLKELESEFLSLGIKAYHARQIFTWIYKKGVFDFSRMSDLSSKLKKLLDDKFKILDLKLIQSRKSKDGTKKFLFELADKNLIEAVIIPAQGRVTGCVSTQGGCKFSCKFCASGLLGFKRNLTCSEILGEILYLKSDIYGRNLTHIVFMGIGEPLDNYDNVLEAIRIINSKDGFNIGARRITISTCGITPAIKRLAEENLQIELSVSLHAANDKLRSNLMPVNKKYPLKELIKACKEYSLKTNRQVTFEHILIKGVNSSLKNAQDLVKLLEGFKLSKINIIPANYIKELHIEPADKTAMILFKDYLVKYGVHVTLRKERGEDIGAACGQLRLQHEKE</sequence>
<keyword evidence="5 14" id="KW-0698">rRNA processing</keyword>
<dbReference type="SMART" id="SM00729">
    <property type="entry name" value="Elp3"/>
    <property type="match status" value="1"/>
</dbReference>
<feature type="binding site" evidence="14">
    <location>
        <position position="190"/>
    </location>
    <ligand>
        <name>S-adenosyl-L-methionine</name>
        <dbReference type="ChEBI" id="CHEBI:59789"/>
    </ligand>
</feature>